<protein>
    <submittedName>
        <fullName evidence="3">Uncharacterized protein</fullName>
    </submittedName>
</protein>
<dbReference type="RefSeq" id="WP_378020528.1">
    <property type="nucleotide sequence ID" value="NZ_JBHSKG010000003.1"/>
</dbReference>
<keyword evidence="2" id="KW-1133">Transmembrane helix</keyword>
<accession>A0ABV9ZB89</accession>
<evidence type="ECO:0000313" key="4">
    <source>
        <dbReference type="Proteomes" id="UP001596175"/>
    </source>
</evidence>
<dbReference type="EMBL" id="JBHSKG010000003">
    <property type="protein sequence ID" value="MFC5138322.1"/>
    <property type="molecule type" value="Genomic_DNA"/>
</dbReference>
<comment type="caution">
    <text evidence="3">The sequence shown here is derived from an EMBL/GenBank/DDBJ whole genome shotgun (WGS) entry which is preliminary data.</text>
</comment>
<sequence length="205" mass="20842">MASISGPGLVRDAGTAPSAPWFGTVVAVRRRHGSSRRRVGSAMPQSLVPGSWSGRLALLVIALGLVLMHHVVGAHQHSAADVAPSGAAAPSLAAPDAPGEHQHAGPARPDGPVVDPHVGMTAVASSAALLHRHPDENGHDHAGSLVHLCLVALVGAVVLLLLLVIVALWRRAAPLRPGAGDVAPATAPRAPPASSRQAELQVLRL</sequence>
<name>A0ABV9ZB89_9PSEU</name>
<evidence type="ECO:0000256" key="1">
    <source>
        <dbReference type="SAM" id="MobiDB-lite"/>
    </source>
</evidence>
<feature type="compositionally biased region" description="Low complexity" evidence="1">
    <location>
        <begin position="83"/>
        <end position="97"/>
    </location>
</feature>
<keyword evidence="2" id="KW-0472">Membrane</keyword>
<feature type="transmembrane region" description="Helical" evidence="2">
    <location>
        <begin position="52"/>
        <end position="72"/>
    </location>
</feature>
<proteinExistence type="predicted"/>
<organism evidence="3 4">
    <name type="scientific">Actinomycetospora rhizophila</name>
    <dbReference type="NCBI Taxonomy" id="1416876"/>
    <lineage>
        <taxon>Bacteria</taxon>
        <taxon>Bacillati</taxon>
        <taxon>Actinomycetota</taxon>
        <taxon>Actinomycetes</taxon>
        <taxon>Pseudonocardiales</taxon>
        <taxon>Pseudonocardiaceae</taxon>
        <taxon>Actinomycetospora</taxon>
    </lineage>
</organism>
<evidence type="ECO:0000256" key="2">
    <source>
        <dbReference type="SAM" id="Phobius"/>
    </source>
</evidence>
<gene>
    <name evidence="3" type="ORF">ACFPK1_08790</name>
</gene>
<feature type="region of interest" description="Disordered" evidence="1">
    <location>
        <begin position="83"/>
        <end position="117"/>
    </location>
</feature>
<reference evidence="4" key="1">
    <citation type="journal article" date="2019" name="Int. J. Syst. Evol. Microbiol.">
        <title>The Global Catalogue of Microorganisms (GCM) 10K type strain sequencing project: providing services to taxonomists for standard genome sequencing and annotation.</title>
        <authorList>
            <consortium name="The Broad Institute Genomics Platform"/>
            <consortium name="The Broad Institute Genome Sequencing Center for Infectious Disease"/>
            <person name="Wu L."/>
            <person name="Ma J."/>
        </authorList>
    </citation>
    <scope>NUCLEOTIDE SEQUENCE [LARGE SCALE GENOMIC DNA]</scope>
    <source>
        <strain evidence="4">XZYJ18</strain>
    </source>
</reference>
<dbReference type="Proteomes" id="UP001596175">
    <property type="component" value="Unassembled WGS sequence"/>
</dbReference>
<feature type="transmembrane region" description="Helical" evidence="2">
    <location>
        <begin position="145"/>
        <end position="169"/>
    </location>
</feature>
<keyword evidence="4" id="KW-1185">Reference proteome</keyword>
<evidence type="ECO:0000313" key="3">
    <source>
        <dbReference type="EMBL" id="MFC5138322.1"/>
    </source>
</evidence>
<keyword evidence="2" id="KW-0812">Transmembrane</keyword>